<dbReference type="VEuPathDB" id="CryptoDB:Vbra_14730"/>
<proteinExistence type="predicted"/>
<sequence>MRKAEPKDKSNRPLSKATTALFAWSMQRQGESADWHMGATTDLSPSLKIAAAINATVAEMPGATDLCAAGSSRDESAERNLEQQLVLYHLAPNNTAPMDDRIVLAERLGAKLRPSVREGELYRSFLCAYRLMGALETIVDERASRLFTSEEADELLNPVASECPDESTVEQGIRLLSKLATTEKDTKEEDQAHVTHVKEECDKIWRQACSDFLTDMSTECPSVLSKVFEKGVYRDVCKQVKEGGAGADGGRQGGRGGGALEGEGEGEHQQQEDKKQPRIEQQPRIPQDPFAEIKQPMVRRPLVRRKQKRPRDEDTLDVQRSEPFLHWEVDSLLAGLNRFGQGRWEEILSVYPFRRRTTADLREAFRRMMAQGDIVSSNGRFKIRDAKEEQKDD</sequence>
<organism evidence="2 3">
    <name type="scientific">Vitrella brassicaformis (strain CCMP3155)</name>
    <dbReference type="NCBI Taxonomy" id="1169540"/>
    <lineage>
        <taxon>Eukaryota</taxon>
        <taxon>Sar</taxon>
        <taxon>Alveolata</taxon>
        <taxon>Colpodellida</taxon>
        <taxon>Vitrellaceae</taxon>
        <taxon>Vitrella</taxon>
    </lineage>
</organism>
<dbReference type="SUPFAM" id="SSF46689">
    <property type="entry name" value="Homeodomain-like"/>
    <property type="match status" value="1"/>
</dbReference>
<dbReference type="CDD" id="cd11660">
    <property type="entry name" value="SANT_TRF"/>
    <property type="match status" value="1"/>
</dbReference>
<gene>
    <name evidence="2" type="ORF">Vbra_14730</name>
</gene>
<evidence type="ECO:0000256" key="1">
    <source>
        <dbReference type="SAM" id="MobiDB-lite"/>
    </source>
</evidence>
<dbReference type="InterPro" id="IPR009057">
    <property type="entry name" value="Homeodomain-like_sf"/>
</dbReference>
<reference evidence="2 3" key="1">
    <citation type="submission" date="2014-11" db="EMBL/GenBank/DDBJ databases">
        <authorList>
            <person name="Zhu J."/>
            <person name="Qi W."/>
            <person name="Song R."/>
        </authorList>
    </citation>
    <scope>NUCLEOTIDE SEQUENCE [LARGE SCALE GENOMIC DNA]</scope>
</reference>
<accession>A0A0G4F7Y0</accession>
<feature type="region of interest" description="Disordered" evidence="1">
    <location>
        <begin position="242"/>
        <end position="316"/>
    </location>
</feature>
<dbReference type="AlphaFoldDB" id="A0A0G4F7Y0"/>
<dbReference type="OrthoDB" id="608866at2759"/>
<dbReference type="Proteomes" id="UP000041254">
    <property type="component" value="Unassembled WGS sequence"/>
</dbReference>
<feature type="compositionally biased region" description="Low complexity" evidence="1">
    <location>
        <begin position="279"/>
        <end position="289"/>
    </location>
</feature>
<dbReference type="EMBL" id="CDMY01000387">
    <property type="protein sequence ID" value="CEM08813.1"/>
    <property type="molecule type" value="Genomic_DNA"/>
</dbReference>
<dbReference type="Gene3D" id="1.10.246.220">
    <property type="match status" value="1"/>
</dbReference>
<evidence type="ECO:0000313" key="3">
    <source>
        <dbReference type="Proteomes" id="UP000041254"/>
    </source>
</evidence>
<dbReference type="InParanoid" id="A0A0G4F7Y0"/>
<name>A0A0G4F7Y0_VITBC</name>
<feature type="compositionally biased region" description="Gly residues" evidence="1">
    <location>
        <begin position="243"/>
        <end position="261"/>
    </location>
</feature>
<protein>
    <recommendedName>
        <fullName evidence="4">Myb-like domain-containing protein</fullName>
    </recommendedName>
</protein>
<keyword evidence="3" id="KW-1185">Reference proteome</keyword>
<evidence type="ECO:0008006" key="4">
    <source>
        <dbReference type="Google" id="ProtNLM"/>
    </source>
</evidence>
<feature type="compositionally biased region" description="Basic and acidic residues" evidence="1">
    <location>
        <begin position="265"/>
        <end position="278"/>
    </location>
</feature>
<evidence type="ECO:0000313" key="2">
    <source>
        <dbReference type="EMBL" id="CEM08813.1"/>
    </source>
</evidence>